<keyword evidence="1" id="KW-0378">Hydrolase</keyword>
<gene>
    <name evidence="1" type="ORF">SAMN05421820_102200</name>
</gene>
<dbReference type="AlphaFoldDB" id="A0A1G9N2T2"/>
<proteinExistence type="predicted"/>
<protein>
    <submittedName>
        <fullName evidence="1">Glycosyl hydrolases related to GH101 family, GHL1-GHL3</fullName>
    </submittedName>
</protein>
<keyword evidence="2" id="KW-1185">Reference proteome</keyword>
<name>A0A1G9N2T2_9SPHI</name>
<reference evidence="2" key="1">
    <citation type="submission" date="2016-10" db="EMBL/GenBank/DDBJ databases">
        <authorList>
            <person name="Varghese N."/>
            <person name="Submissions S."/>
        </authorList>
    </citation>
    <scope>NUCLEOTIDE SEQUENCE [LARGE SCALE GENOMIC DNA]</scope>
    <source>
        <strain evidence="2">DSM 19110</strain>
    </source>
</reference>
<dbReference type="GO" id="GO:0016787">
    <property type="term" value="F:hydrolase activity"/>
    <property type="evidence" value="ECO:0007669"/>
    <property type="project" value="UniProtKB-KW"/>
</dbReference>
<sequence length="777" mass="88301">MKRLGRKGMLLVLLFVGLDTFGQNVNQQELLYLVNGTQKMEVNPELFSITAVDVDGKRYPVSAPLQKEALSGLVFAEKGASWNYPEKGIQVSLELHPDFLEVSIKASKITDFTWPVLNGKMDALTIPLHQGKYIPARDTAWISHLTKSGPLSGSQDLSMQFFATNIGDKALVYVIRNMFNNELNFANNNGALGLSFNHEFPATVSDKQYGFRIYLTTNSTTAIAKTYKEYVEEKGKIITLEQKAADNANIRKLYGAPHIYIWNDKFLVSNDVLNWTLLKKMILEQLNDRAMNPTKSIFRQFSGGESGREFQNQLNDFVKEDFITKYQKNGLVQALNEVLLRKDFYHKLAWSKVKPGKEVLNLIGKGPDQLKAVELYSLNKLLLNAAYPEVFRPIADWGGTQPKMLDEMQTAGIKKAWLGLNDWMPAEIHPEFVGKAVANGYLIGPYDSYHSIHQPGKEGWITAKFSDTTLFTKAFVRNKNGKPSLGFLGKGRKLNPTLSMPAVKNRMTEVMDNTGEVFNSWFIDCDATGESLDDYTPGRMTSQEDDIKARLQRMAWIRDTYKLVVGSEVGNDFAAGVIAYGHGMTTPVIAWNDPDMRKNKTSKYYIGGYFSNNGGVPDRYGLQAALKEEYRYLYYDSRFNIPLFQLVYNNAVVTSHHWEWGSLKVPSEIKNTELKEILFNVPPLYHLNEENWLKFKEVISKHVKVFSKTHEVAAKLEMTAFDWLSKDRQVQKTTFGDKMEVVANFGKTSFTYRNQVILPQTLMIHDLIDNTFEVYQP</sequence>
<evidence type="ECO:0000313" key="2">
    <source>
        <dbReference type="Proteomes" id="UP000183200"/>
    </source>
</evidence>
<evidence type="ECO:0000313" key="1">
    <source>
        <dbReference type="EMBL" id="SDL80876.1"/>
    </source>
</evidence>
<dbReference type="InterPro" id="IPR021459">
    <property type="entry name" value="GH101-related"/>
</dbReference>
<dbReference type="Pfam" id="PF11308">
    <property type="entry name" value="Glyco_hydro_129"/>
    <property type="match status" value="1"/>
</dbReference>
<accession>A0A1G9N2T2</accession>
<dbReference type="EMBL" id="FNGY01000002">
    <property type="protein sequence ID" value="SDL80876.1"/>
    <property type="molecule type" value="Genomic_DNA"/>
</dbReference>
<dbReference type="STRING" id="430522.BFS30_16880"/>
<organism evidence="1 2">
    <name type="scientific">Pedobacter steynii</name>
    <dbReference type="NCBI Taxonomy" id="430522"/>
    <lineage>
        <taxon>Bacteria</taxon>
        <taxon>Pseudomonadati</taxon>
        <taxon>Bacteroidota</taxon>
        <taxon>Sphingobacteriia</taxon>
        <taxon>Sphingobacteriales</taxon>
        <taxon>Sphingobacteriaceae</taxon>
        <taxon>Pedobacter</taxon>
    </lineage>
</organism>
<dbReference type="Proteomes" id="UP000183200">
    <property type="component" value="Unassembled WGS sequence"/>
</dbReference>